<protein>
    <submittedName>
        <fullName evidence="1">Uncharacterized protein</fullName>
    </submittedName>
</protein>
<evidence type="ECO:0000313" key="2">
    <source>
        <dbReference type="EMBL" id="RAW36774.1"/>
    </source>
</evidence>
<dbReference type="VEuPathDB" id="FungiDB:PC110_g6963"/>
<dbReference type="EMBL" id="MJFZ01000129">
    <property type="protein sequence ID" value="RAW36774.1"/>
    <property type="molecule type" value="Genomic_DNA"/>
</dbReference>
<organism evidence="1 3">
    <name type="scientific">Phytophthora cactorum</name>
    <dbReference type="NCBI Taxonomy" id="29920"/>
    <lineage>
        <taxon>Eukaryota</taxon>
        <taxon>Sar</taxon>
        <taxon>Stramenopiles</taxon>
        <taxon>Oomycota</taxon>
        <taxon>Peronosporomycetes</taxon>
        <taxon>Peronosporales</taxon>
        <taxon>Peronosporaceae</taxon>
        <taxon>Phytophthora</taxon>
    </lineage>
</organism>
<accession>A0A329RUN6</accession>
<dbReference type="VEuPathDB" id="FungiDB:PC110_g15206"/>
<evidence type="ECO:0000313" key="1">
    <source>
        <dbReference type="EMBL" id="RAW28413.1"/>
    </source>
</evidence>
<sequence length="211" mass="24022">MPATNYKRYSLEVRVCALRVAKEAKDWKAVAELHKINERTAWGWIKTAMDTGDWIGEHKQRGGSSKKLVDAHVDYLLGELATTPELTLVQMAELVEQRFGVSANRETVRRALDGRSFTLKKLHRDVVNRNSPINKQKRYDYVVDFYAAIANNKKVFYLDETNFNLWCSRGRGWSRRGQRAVQTSVASKGKNIHVIAVISSTGVAYQESQFG</sequence>
<dbReference type="InterPro" id="IPR036397">
    <property type="entry name" value="RNaseH_sf"/>
</dbReference>
<dbReference type="SUPFAM" id="SSF46689">
    <property type="entry name" value="Homeodomain-like"/>
    <property type="match status" value="1"/>
</dbReference>
<dbReference type="InterPro" id="IPR009057">
    <property type="entry name" value="Homeodomain-like_sf"/>
</dbReference>
<dbReference type="GO" id="GO:0003676">
    <property type="term" value="F:nucleic acid binding"/>
    <property type="evidence" value="ECO:0007669"/>
    <property type="project" value="InterPro"/>
</dbReference>
<dbReference type="OrthoDB" id="126031at2759"/>
<comment type="caution">
    <text evidence="1">The sequence shown here is derived from an EMBL/GenBank/DDBJ whole genome shotgun (WGS) entry which is preliminary data.</text>
</comment>
<dbReference type="Proteomes" id="UP000251314">
    <property type="component" value="Unassembled WGS sequence"/>
</dbReference>
<name>A0A329RUN6_9STRA</name>
<keyword evidence="3" id="KW-1185">Reference proteome</keyword>
<dbReference type="AlphaFoldDB" id="A0A329RUN6"/>
<proteinExistence type="predicted"/>
<gene>
    <name evidence="1" type="ORF">PC110_g15206</name>
    <name evidence="2" type="ORF">PC110_g6963</name>
</gene>
<dbReference type="STRING" id="29920.A0A329RUN6"/>
<dbReference type="Gene3D" id="3.30.420.10">
    <property type="entry name" value="Ribonuclease H-like superfamily/Ribonuclease H"/>
    <property type="match status" value="1"/>
</dbReference>
<dbReference type="EMBL" id="MJFZ01000490">
    <property type="protein sequence ID" value="RAW28413.1"/>
    <property type="molecule type" value="Genomic_DNA"/>
</dbReference>
<evidence type="ECO:0000313" key="3">
    <source>
        <dbReference type="Proteomes" id="UP000251314"/>
    </source>
</evidence>
<reference evidence="1 3" key="1">
    <citation type="submission" date="2018-01" db="EMBL/GenBank/DDBJ databases">
        <title>Draft genome of the strawberry crown rot pathogen Phytophthora cactorum.</title>
        <authorList>
            <person name="Armitage A.D."/>
            <person name="Lysoe E."/>
            <person name="Nellist C.F."/>
            <person name="Harrison R.J."/>
            <person name="Brurberg M.B."/>
        </authorList>
    </citation>
    <scope>NUCLEOTIDE SEQUENCE [LARGE SCALE GENOMIC DNA]</scope>
    <source>
        <strain evidence="1 3">10300</strain>
    </source>
</reference>